<accession>A0AC34FM55</accession>
<dbReference type="WBParaSite" id="ES5_v2.g18369.t1">
    <property type="protein sequence ID" value="ES5_v2.g18369.t1"/>
    <property type="gene ID" value="ES5_v2.g18369"/>
</dbReference>
<sequence>MVIVIGVDVNVGKGRSYDTETKSVKSFTFQKIDCTNLNSLKSLIREIKSFNASKISHVCIAGCSNDREESLIEEAFDSITPSIEFTISNDFECEYLYLYGLLERHLQANENFAVIRITDTDASAEIFKLVGDKLILFRYYLAQAHSSMDSETAERLLNLINSERYCKNFVVQYLSFKHKWMCQKVFKQANVVYTKPVDASRSAMLYAMMLGGVAKRIKIDICSDNSIDTVPDATENGNIVLPKTPKINSSLPLPQVFQEYFKRVGGNAKRTSSRSTLFSPKHYLEKFTSERCTQYARKQLCRMRKFEFTIEPTNFDE</sequence>
<evidence type="ECO:0000313" key="2">
    <source>
        <dbReference type="WBParaSite" id="ES5_v2.g18369.t1"/>
    </source>
</evidence>
<name>A0AC34FM55_9BILA</name>
<dbReference type="Proteomes" id="UP000887579">
    <property type="component" value="Unplaced"/>
</dbReference>
<protein>
    <submittedName>
        <fullName evidence="2">Uncharacterized protein</fullName>
    </submittedName>
</protein>
<evidence type="ECO:0000313" key="1">
    <source>
        <dbReference type="Proteomes" id="UP000887579"/>
    </source>
</evidence>
<proteinExistence type="predicted"/>
<organism evidence="1 2">
    <name type="scientific">Panagrolaimus sp. ES5</name>
    <dbReference type="NCBI Taxonomy" id="591445"/>
    <lineage>
        <taxon>Eukaryota</taxon>
        <taxon>Metazoa</taxon>
        <taxon>Ecdysozoa</taxon>
        <taxon>Nematoda</taxon>
        <taxon>Chromadorea</taxon>
        <taxon>Rhabditida</taxon>
        <taxon>Tylenchina</taxon>
        <taxon>Panagrolaimomorpha</taxon>
        <taxon>Panagrolaimoidea</taxon>
        <taxon>Panagrolaimidae</taxon>
        <taxon>Panagrolaimus</taxon>
    </lineage>
</organism>
<reference evidence="2" key="1">
    <citation type="submission" date="2022-11" db="UniProtKB">
        <authorList>
            <consortium name="WormBaseParasite"/>
        </authorList>
    </citation>
    <scope>IDENTIFICATION</scope>
</reference>